<name>A0A4T3F2L8_9SPHN</name>
<dbReference type="Gene3D" id="3.40.630.30">
    <property type="match status" value="1"/>
</dbReference>
<dbReference type="Proteomes" id="UP000309389">
    <property type="component" value="Unassembled WGS sequence"/>
</dbReference>
<dbReference type="AlphaFoldDB" id="A0A4T3F2L8"/>
<dbReference type="PANTHER" id="PTHR43792">
    <property type="entry name" value="GNAT FAMILY, PUTATIVE (AFU_ORTHOLOGUE AFUA_3G00765)-RELATED-RELATED"/>
    <property type="match status" value="1"/>
</dbReference>
<gene>
    <name evidence="5" type="ORF">E5222_09825</name>
</gene>
<evidence type="ECO:0000256" key="3">
    <source>
        <dbReference type="ARBA" id="ARBA00038502"/>
    </source>
</evidence>
<dbReference type="InterPro" id="IPR051531">
    <property type="entry name" value="N-acetyltransferase"/>
</dbReference>
<proteinExistence type="inferred from homology"/>
<evidence type="ECO:0000256" key="2">
    <source>
        <dbReference type="ARBA" id="ARBA00023315"/>
    </source>
</evidence>
<evidence type="ECO:0000259" key="4">
    <source>
        <dbReference type="PROSITE" id="PS51186"/>
    </source>
</evidence>
<dbReference type="OrthoDB" id="9804153at2"/>
<evidence type="ECO:0000256" key="1">
    <source>
        <dbReference type="ARBA" id="ARBA00022679"/>
    </source>
</evidence>
<dbReference type="EMBL" id="SSHH01000002">
    <property type="protein sequence ID" value="TIX50555.1"/>
    <property type="molecule type" value="Genomic_DNA"/>
</dbReference>
<dbReference type="PROSITE" id="PS51186">
    <property type="entry name" value="GNAT"/>
    <property type="match status" value="1"/>
</dbReference>
<dbReference type="Pfam" id="PF13302">
    <property type="entry name" value="Acetyltransf_3"/>
    <property type="match status" value="1"/>
</dbReference>
<protein>
    <submittedName>
        <fullName evidence="5">N-acetyltransferase</fullName>
    </submittedName>
</protein>
<feature type="domain" description="N-acetyltransferase" evidence="4">
    <location>
        <begin position="8"/>
        <end position="170"/>
    </location>
</feature>
<organism evidence="5 6">
    <name type="scientific">Alteraurantiacibacter aquimixticola</name>
    <dbReference type="NCBI Taxonomy" id="2489173"/>
    <lineage>
        <taxon>Bacteria</taxon>
        <taxon>Pseudomonadati</taxon>
        <taxon>Pseudomonadota</taxon>
        <taxon>Alphaproteobacteria</taxon>
        <taxon>Sphingomonadales</taxon>
        <taxon>Erythrobacteraceae</taxon>
        <taxon>Alteraurantiacibacter</taxon>
    </lineage>
</organism>
<keyword evidence="6" id="KW-1185">Reference proteome</keyword>
<dbReference type="InterPro" id="IPR000182">
    <property type="entry name" value="GNAT_dom"/>
</dbReference>
<accession>A0A4T3F2L8</accession>
<keyword evidence="1 5" id="KW-0808">Transferase</keyword>
<sequence length="189" mass="20561">MFMRTERLFLRPSFPEDWREIYRGINDAGVVRMLASAPWPYREEDAQAFCSARRDPLDVRLGIALPGADGAPLIGQIGMDATADVPEVGYWIARGYRGKGYAAEALRGLVDIARMLGVKRLQAGHYLDNPASGGVLRKVGFRATGEVTPTHALGRGGQMVLGRRYALDLGGSDGESCCDMRADNGYKPA</sequence>
<keyword evidence="2" id="KW-0012">Acyltransferase</keyword>
<comment type="caution">
    <text evidence="5">The sequence shown here is derived from an EMBL/GenBank/DDBJ whole genome shotgun (WGS) entry which is preliminary data.</text>
</comment>
<dbReference type="PANTHER" id="PTHR43792:SF8">
    <property type="entry name" value="[RIBOSOMAL PROTEIN US5]-ALANINE N-ACETYLTRANSFERASE"/>
    <property type="match status" value="1"/>
</dbReference>
<evidence type="ECO:0000313" key="6">
    <source>
        <dbReference type="Proteomes" id="UP000309389"/>
    </source>
</evidence>
<evidence type="ECO:0000313" key="5">
    <source>
        <dbReference type="EMBL" id="TIX50555.1"/>
    </source>
</evidence>
<dbReference type="RefSeq" id="WP_136693575.1">
    <property type="nucleotide sequence ID" value="NZ_SSHH01000002.1"/>
</dbReference>
<dbReference type="InterPro" id="IPR016181">
    <property type="entry name" value="Acyl_CoA_acyltransferase"/>
</dbReference>
<comment type="similarity">
    <text evidence="3">Belongs to the acetyltransferase family. RimJ subfamily.</text>
</comment>
<reference evidence="5 6" key="1">
    <citation type="submission" date="2019-04" db="EMBL/GenBank/DDBJ databases">
        <title>Altererythrobacter aquimixticola sp. nov., isolated from sediment of junction between the ocean and a freshwater spring.</title>
        <authorList>
            <person name="Yoon J.-H."/>
        </authorList>
    </citation>
    <scope>NUCLEOTIDE SEQUENCE [LARGE SCALE GENOMIC DNA]</scope>
    <source>
        <strain evidence="5 6">SSKS-13</strain>
    </source>
</reference>
<dbReference type="GO" id="GO:0016747">
    <property type="term" value="F:acyltransferase activity, transferring groups other than amino-acyl groups"/>
    <property type="evidence" value="ECO:0007669"/>
    <property type="project" value="InterPro"/>
</dbReference>
<dbReference type="SUPFAM" id="SSF55729">
    <property type="entry name" value="Acyl-CoA N-acyltransferases (Nat)"/>
    <property type="match status" value="1"/>
</dbReference>